<dbReference type="Proteomes" id="UP000596083">
    <property type="component" value="Chromosome"/>
</dbReference>
<name>A0A7T7HGL8_9HYPH</name>
<dbReference type="EMBL" id="CP066786">
    <property type="protein sequence ID" value="QQM28782.1"/>
    <property type="molecule type" value="Genomic_DNA"/>
</dbReference>
<accession>A0A7T7HGL8</accession>
<dbReference type="InterPro" id="IPR025161">
    <property type="entry name" value="IS402-like_dom"/>
</dbReference>
<evidence type="ECO:0000313" key="2">
    <source>
        <dbReference type="EMBL" id="QQM28782.1"/>
    </source>
</evidence>
<organism evidence="2 3">
    <name type="scientific">Martelella lutilitoris</name>
    <dbReference type="NCBI Taxonomy" id="2583532"/>
    <lineage>
        <taxon>Bacteria</taxon>
        <taxon>Pseudomonadati</taxon>
        <taxon>Pseudomonadota</taxon>
        <taxon>Alphaproteobacteria</taxon>
        <taxon>Hyphomicrobiales</taxon>
        <taxon>Aurantimonadaceae</taxon>
        <taxon>Martelella</taxon>
    </lineage>
</organism>
<gene>
    <name evidence="2" type="ORF">JET14_10430</name>
</gene>
<evidence type="ECO:0000313" key="3">
    <source>
        <dbReference type="Proteomes" id="UP000596083"/>
    </source>
</evidence>
<feature type="domain" description="Insertion element IS402-like" evidence="1">
    <location>
        <begin position="1"/>
        <end position="54"/>
    </location>
</feature>
<evidence type="ECO:0000259" key="1">
    <source>
        <dbReference type="Pfam" id="PF13340"/>
    </source>
</evidence>
<reference evidence="2 3" key="1">
    <citation type="submission" date="2020-12" db="EMBL/GenBank/DDBJ databases">
        <authorList>
            <person name="Zheng R.K."/>
            <person name="Sun C.M."/>
        </authorList>
    </citation>
    <scope>NUCLEOTIDE SEQUENCE [LARGE SCALE GENOMIC DNA]</scope>
    <source>
        <strain evidence="2 3">ZRK001</strain>
    </source>
</reference>
<protein>
    <submittedName>
        <fullName evidence="2">Transposase</fullName>
    </submittedName>
</protein>
<sequence>MTDREWAVIASLIPPAKPGGWPRKTNIREVVNAILYIAGSVSQWRALPKDFPRYPMPREGLPPACPDAAPAVAFRIKGRKQEVRDLKTETCR</sequence>
<dbReference type="KEGG" id="mlut:JET14_10430"/>
<dbReference type="PANTHER" id="PTHR30007:SF0">
    <property type="entry name" value="TRANSPOSASE"/>
    <property type="match status" value="1"/>
</dbReference>
<dbReference type="AlphaFoldDB" id="A0A7T7HGL8"/>
<dbReference type="PANTHER" id="PTHR30007">
    <property type="entry name" value="PHP DOMAIN PROTEIN"/>
    <property type="match status" value="1"/>
</dbReference>
<proteinExistence type="predicted"/>
<dbReference type="Pfam" id="PF13340">
    <property type="entry name" value="DUF4096"/>
    <property type="match status" value="1"/>
</dbReference>